<protein>
    <submittedName>
        <fullName evidence="2">(northern house mosquito) hypothetical protein</fullName>
    </submittedName>
</protein>
<name>A0A8D8BV80_CULPI</name>
<organism evidence="2">
    <name type="scientific">Culex pipiens</name>
    <name type="common">House mosquito</name>
    <dbReference type="NCBI Taxonomy" id="7175"/>
    <lineage>
        <taxon>Eukaryota</taxon>
        <taxon>Metazoa</taxon>
        <taxon>Ecdysozoa</taxon>
        <taxon>Arthropoda</taxon>
        <taxon>Hexapoda</taxon>
        <taxon>Insecta</taxon>
        <taxon>Pterygota</taxon>
        <taxon>Neoptera</taxon>
        <taxon>Endopterygota</taxon>
        <taxon>Diptera</taxon>
        <taxon>Nematocera</taxon>
        <taxon>Culicoidea</taxon>
        <taxon>Culicidae</taxon>
        <taxon>Culicinae</taxon>
        <taxon>Culicini</taxon>
        <taxon>Culex</taxon>
        <taxon>Culex</taxon>
    </lineage>
</organism>
<keyword evidence="1" id="KW-0812">Transmembrane</keyword>
<proteinExistence type="predicted"/>
<accession>A0A8D8BV80</accession>
<sequence>MRASAWLCSTSIRSTSIGRKNHALARKTSALLSTAVYSTLLPRHSICNFNTGSYNCPGPVRSAVRFLWVCMFEVTCLSSLAIFVPWLQLCFCRPKPVRCCFMCT</sequence>
<keyword evidence="1" id="KW-1133">Transmembrane helix</keyword>
<keyword evidence="1" id="KW-0472">Membrane</keyword>
<dbReference type="AlphaFoldDB" id="A0A8D8BV80"/>
<evidence type="ECO:0000313" key="2">
    <source>
        <dbReference type="EMBL" id="CAG6481263.1"/>
    </source>
</evidence>
<evidence type="ECO:0000256" key="1">
    <source>
        <dbReference type="SAM" id="Phobius"/>
    </source>
</evidence>
<dbReference type="EMBL" id="HBUE01090365">
    <property type="protein sequence ID" value="CAG6481263.1"/>
    <property type="molecule type" value="Transcribed_RNA"/>
</dbReference>
<feature type="transmembrane region" description="Helical" evidence="1">
    <location>
        <begin position="66"/>
        <end position="87"/>
    </location>
</feature>
<reference evidence="2" key="1">
    <citation type="submission" date="2021-05" db="EMBL/GenBank/DDBJ databases">
        <authorList>
            <person name="Alioto T."/>
            <person name="Alioto T."/>
            <person name="Gomez Garrido J."/>
        </authorList>
    </citation>
    <scope>NUCLEOTIDE SEQUENCE</scope>
</reference>